<dbReference type="InterPro" id="IPR036291">
    <property type="entry name" value="NAD(P)-bd_dom_sf"/>
</dbReference>
<accession>A0A948W7A9</accession>
<sequence>MNIVLVGIGGYGEVYLEALLDPANAEPGLPAGHIVGAVDPNPGACRRVRDLKERGVPFYTSLEEFYGVGRADLAVISSPIQFHREQTCLALEKGSYVLCEKPAAATVDDVDAMIACERRSGRWVAIGYQWSFSASIQELKRDIQAGHFGTPRRMKSLTLWPRDASYYKRNNWAGRLRDDRGRWVMDSPLNNAMAHDMHNMLYLLGDEMARSAMPAAVTAELYRANEIESFDTAALRVETESGAELRFYASHAVAEIQDPIFLCEFSDAEIEFAGGMSPIRVQFRDGRLKEYPSPNTDPQWKKLWTCLKGNVDPSLIPCGLKAARSQTLCVGAAAESMPVIAAFPDHLIRRSGPPEKESTWVDGLAEILRNAYQAGLLPGEMDVVWARTGRRVLTP</sequence>
<protein>
    <submittedName>
        <fullName evidence="3">Gfo/Idh/MocA family oxidoreductase</fullName>
    </submittedName>
</protein>
<evidence type="ECO:0000259" key="1">
    <source>
        <dbReference type="Pfam" id="PF01408"/>
    </source>
</evidence>
<feature type="domain" description="GFO/IDH/MocA-like oxidoreductase" evidence="2">
    <location>
        <begin position="136"/>
        <end position="255"/>
    </location>
</feature>
<dbReference type="GO" id="GO:0000166">
    <property type="term" value="F:nucleotide binding"/>
    <property type="evidence" value="ECO:0007669"/>
    <property type="project" value="InterPro"/>
</dbReference>
<dbReference type="InterPro" id="IPR055170">
    <property type="entry name" value="GFO_IDH_MocA-like_dom"/>
</dbReference>
<dbReference type="AlphaFoldDB" id="A0A948W7A9"/>
<gene>
    <name evidence="3" type="ORF">KJ970_14035</name>
</gene>
<reference evidence="3" key="1">
    <citation type="submission" date="2021-05" db="EMBL/GenBank/DDBJ databases">
        <title>Energy efficiency and biological interactions define the core microbiome of deep oligotrophic groundwater.</title>
        <authorList>
            <person name="Mehrshad M."/>
            <person name="Lopez-Fernandez M."/>
            <person name="Bell E."/>
            <person name="Bernier-Latmani R."/>
            <person name="Bertilsson S."/>
            <person name="Dopson M."/>
        </authorList>
    </citation>
    <scope>NUCLEOTIDE SEQUENCE</scope>
    <source>
        <strain evidence="3">Modern_marine.mb.64</strain>
    </source>
</reference>
<dbReference type="Gene3D" id="3.30.360.10">
    <property type="entry name" value="Dihydrodipicolinate Reductase, domain 2"/>
    <property type="match status" value="1"/>
</dbReference>
<dbReference type="SUPFAM" id="SSF55347">
    <property type="entry name" value="Glyceraldehyde-3-phosphate dehydrogenase-like, C-terminal domain"/>
    <property type="match status" value="1"/>
</dbReference>
<dbReference type="PANTHER" id="PTHR43249">
    <property type="entry name" value="UDP-N-ACETYL-2-AMINO-2-DEOXY-D-GLUCURONATE OXIDASE"/>
    <property type="match status" value="1"/>
</dbReference>
<dbReference type="InterPro" id="IPR000683">
    <property type="entry name" value="Gfo/Idh/MocA-like_OxRdtase_N"/>
</dbReference>
<dbReference type="Pfam" id="PF01408">
    <property type="entry name" value="GFO_IDH_MocA"/>
    <property type="match status" value="1"/>
</dbReference>
<comment type="caution">
    <text evidence="3">The sequence shown here is derived from an EMBL/GenBank/DDBJ whole genome shotgun (WGS) entry which is preliminary data.</text>
</comment>
<dbReference type="SUPFAM" id="SSF51735">
    <property type="entry name" value="NAD(P)-binding Rossmann-fold domains"/>
    <property type="match status" value="1"/>
</dbReference>
<organism evidence="3 4">
    <name type="scientific">Eiseniibacteriota bacterium</name>
    <dbReference type="NCBI Taxonomy" id="2212470"/>
    <lineage>
        <taxon>Bacteria</taxon>
        <taxon>Candidatus Eiseniibacteriota</taxon>
    </lineage>
</organism>
<dbReference type="PANTHER" id="PTHR43249:SF1">
    <property type="entry name" value="D-GLUCOSIDE 3-DEHYDROGENASE"/>
    <property type="match status" value="1"/>
</dbReference>
<dbReference type="Gene3D" id="3.40.50.720">
    <property type="entry name" value="NAD(P)-binding Rossmann-like Domain"/>
    <property type="match status" value="1"/>
</dbReference>
<dbReference type="Proteomes" id="UP000777784">
    <property type="component" value="Unassembled WGS sequence"/>
</dbReference>
<feature type="domain" description="Gfo/Idh/MocA-like oxidoreductase N-terminal" evidence="1">
    <location>
        <begin position="1"/>
        <end position="128"/>
    </location>
</feature>
<evidence type="ECO:0000313" key="3">
    <source>
        <dbReference type="EMBL" id="MBU2692035.1"/>
    </source>
</evidence>
<evidence type="ECO:0000259" key="2">
    <source>
        <dbReference type="Pfam" id="PF22725"/>
    </source>
</evidence>
<dbReference type="InterPro" id="IPR052515">
    <property type="entry name" value="Gfo/Idh/MocA_Oxidoreductase"/>
</dbReference>
<name>A0A948W7A9_UNCEI</name>
<evidence type="ECO:0000313" key="4">
    <source>
        <dbReference type="Proteomes" id="UP000777784"/>
    </source>
</evidence>
<proteinExistence type="predicted"/>
<dbReference type="Pfam" id="PF22725">
    <property type="entry name" value="GFO_IDH_MocA_C3"/>
    <property type="match status" value="1"/>
</dbReference>
<dbReference type="EMBL" id="JAHJDP010000084">
    <property type="protein sequence ID" value="MBU2692035.1"/>
    <property type="molecule type" value="Genomic_DNA"/>
</dbReference>